<reference evidence="2" key="1">
    <citation type="submission" date="2022-01" db="EMBL/GenBank/DDBJ databases">
        <title>Comparative genomics reveals a dynamic genome evolution in the ectomycorrhizal milk-cap (Lactarius) mushrooms.</title>
        <authorList>
            <consortium name="DOE Joint Genome Institute"/>
            <person name="Lebreton A."/>
            <person name="Tang N."/>
            <person name="Kuo A."/>
            <person name="LaButti K."/>
            <person name="Drula E."/>
            <person name="Barry K."/>
            <person name="Clum A."/>
            <person name="Lipzen A."/>
            <person name="Mousain D."/>
            <person name="Ng V."/>
            <person name="Wang R."/>
            <person name="Wang X."/>
            <person name="Dai Y."/>
            <person name="Henrissat B."/>
            <person name="Grigoriev I.V."/>
            <person name="Guerin-Laguette A."/>
            <person name="Yu F."/>
            <person name="Martin F.M."/>
        </authorList>
    </citation>
    <scope>NUCLEOTIDE SEQUENCE</scope>
    <source>
        <strain evidence="2">QP</strain>
    </source>
</reference>
<proteinExistence type="predicted"/>
<evidence type="ECO:0000313" key="3">
    <source>
        <dbReference type="Proteomes" id="UP001201163"/>
    </source>
</evidence>
<dbReference type="Proteomes" id="UP001201163">
    <property type="component" value="Unassembled WGS sequence"/>
</dbReference>
<keyword evidence="3" id="KW-1185">Reference proteome</keyword>
<comment type="caution">
    <text evidence="2">The sequence shown here is derived from an EMBL/GenBank/DDBJ whole genome shotgun (WGS) entry which is preliminary data.</text>
</comment>
<evidence type="ECO:0008006" key="4">
    <source>
        <dbReference type="Google" id="ProtNLM"/>
    </source>
</evidence>
<protein>
    <recommendedName>
        <fullName evidence="4">Secreted protein</fullName>
    </recommendedName>
</protein>
<evidence type="ECO:0000313" key="2">
    <source>
        <dbReference type="EMBL" id="KAH8990972.1"/>
    </source>
</evidence>
<feature type="signal peptide" evidence="1">
    <location>
        <begin position="1"/>
        <end position="22"/>
    </location>
</feature>
<organism evidence="2 3">
    <name type="scientific">Lactarius akahatsu</name>
    <dbReference type="NCBI Taxonomy" id="416441"/>
    <lineage>
        <taxon>Eukaryota</taxon>
        <taxon>Fungi</taxon>
        <taxon>Dikarya</taxon>
        <taxon>Basidiomycota</taxon>
        <taxon>Agaricomycotina</taxon>
        <taxon>Agaricomycetes</taxon>
        <taxon>Russulales</taxon>
        <taxon>Russulaceae</taxon>
        <taxon>Lactarius</taxon>
    </lineage>
</organism>
<dbReference type="AlphaFoldDB" id="A0AAD4LKW3"/>
<accession>A0AAD4LKW3</accession>
<gene>
    <name evidence="2" type="ORF">EDB92DRAFT_1862307</name>
</gene>
<keyword evidence="1" id="KW-0732">Signal</keyword>
<name>A0AAD4LKW3_9AGAM</name>
<feature type="chain" id="PRO_5042257275" description="Secreted protein" evidence="1">
    <location>
        <begin position="23"/>
        <end position="73"/>
    </location>
</feature>
<sequence length="73" mass="7766">MMANFLLPVALVVSRVVLEAAGLRPHQIGAVTFDAFHSNPSLLLVSQASPTRLLTANAKSANVHSLCETPTNR</sequence>
<dbReference type="EMBL" id="JAKELL010000028">
    <property type="protein sequence ID" value="KAH8990972.1"/>
    <property type="molecule type" value="Genomic_DNA"/>
</dbReference>
<evidence type="ECO:0000256" key="1">
    <source>
        <dbReference type="SAM" id="SignalP"/>
    </source>
</evidence>